<dbReference type="PROSITE" id="PS50132">
    <property type="entry name" value="RGS"/>
    <property type="match status" value="1"/>
</dbReference>
<dbReference type="SMART" id="SM00315">
    <property type="entry name" value="RGS"/>
    <property type="match status" value="1"/>
</dbReference>
<sequence length="571" mass="63902">MAANIPQSTGALLQTFHGLNALKMTRFGRPYLGDSWDLFCSLLLSLKIGRRKQAFKTFPDAFTGDEALKSLVSMEFYRSPDTGNRVFSPTIAKISLEEGDGAALMQHFLGGCMIMEARTNDLLIFRKKDIYQLTMKGLRILEGFIEENGIEAQADHLIAVLATLPMPRPKLWRLRRNTDDDDIIVNPSIVTNLFRCVTGRKPNYASGKFLGVRLIPKDKRDSLLKPLHAKGAEPFGWKATLIDTTHCFQAPNLVRYLCDHTTVTSLAEAAEMAAHFVRLGLITLVVDKEKKNDILQILTVNGYAPSGNPFISEEGTFRYSRSAIYAVTDEGARSAGWPGFNAPPLLLPPSASSNSTGSPVHISNIDPNLRSQGLVDQIFKGVNGVRLKNILKATSLRTLLREFLRKESCEYLVSFLLDVDDLKNEFEASSKTIPAMLPVAGSSRMPIERLPSHQSHGPLNNRPFFIYNAYLTPSSEYQLGNWIGRTLRTELQTTLEGILETLENLALVADVDQQETAGLDSSQLEILLEIYHRIYAQVFCILALDFVPRFIKSQEFLDRRMNAWVQDFEDP</sequence>
<accession>A0A067TJ77</accession>
<proteinExistence type="predicted"/>
<dbReference type="Gene3D" id="1.10.10.10">
    <property type="entry name" value="Winged helix-like DNA-binding domain superfamily/Winged helix DNA-binding domain"/>
    <property type="match status" value="1"/>
</dbReference>
<dbReference type="HOGENOM" id="CLU_013365_1_0_1"/>
<dbReference type="InterPro" id="IPR036305">
    <property type="entry name" value="RGS_sf"/>
</dbReference>
<dbReference type="OrthoDB" id="196547at2759"/>
<dbReference type="Gene3D" id="1.10.167.10">
    <property type="entry name" value="Regulator of G-protein Signalling 4, domain 2"/>
    <property type="match status" value="1"/>
</dbReference>
<evidence type="ECO:0000256" key="1">
    <source>
        <dbReference type="ARBA" id="ARBA00022700"/>
    </source>
</evidence>
<dbReference type="AlphaFoldDB" id="A0A067TJ77"/>
<dbReference type="Proteomes" id="UP000027222">
    <property type="component" value="Unassembled WGS sequence"/>
</dbReference>
<dbReference type="InterPro" id="IPR036390">
    <property type="entry name" value="WH_DNA-bd_sf"/>
</dbReference>
<dbReference type="PROSITE" id="PS50186">
    <property type="entry name" value="DEP"/>
    <property type="match status" value="1"/>
</dbReference>
<evidence type="ECO:0008006" key="6">
    <source>
        <dbReference type="Google" id="ProtNLM"/>
    </source>
</evidence>
<dbReference type="Pfam" id="PF25889">
    <property type="entry name" value="WHD_Fungal_DR"/>
    <property type="match status" value="1"/>
</dbReference>
<organism evidence="4 5">
    <name type="scientific">Galerina marginata (strain CBS 339.88)</name>
    <dbReference type="NCBI Taxonomy" id="685588"/>
    <lineage>
        <taxon>Eukaryota</taxon>
        <taxon>Fungi</taxon>
        <taxon>Dikarya</taxon>
        <taxon>Basidiomycota</taxon>
        <taxon>Agaricomycotina</taxon>
        <taxon>Agaricomycetes</taxon>
        <taxon>Agaricomycetidae</taxon>
        <taxon>Agaricales</taxon>
        <taxon>Agaricineae</taxon>
        <taxon>Strophariaceae</taxon>
        <taxon>Galerina</taxon>
    </lineage>
</organism>
<protein>
    <recommendedName>
        <fullName evidence="6">RGS domain-containing protein</fullName>
    </recommendedName>
</protein>
<dbReference type="GO" id="GO:0009968">
    <property type="term" value="P:negative regulation of signal transduction"/>
    <property type="evidence" value="ECO:0007669"/>
    <property type="project" value="UniProtKB-KW"/>
</dbReference>
<feature type="domain" description="DEP" evidence="3">
    <location>
        <begin position="246"/>
        <end position="329"/>
    </location>
</feature>
<dbReference type="InterPro" id="IPR016137">
    <property type="entry name" value="RGS"/>
</dbReference>
<dbReference type="InterPro" id="IPR058855">
    <property type="entry name" value="RGS1/SST2-like_Fungal-DR"/>
</dbReference>
<dbReference type="SUPFAM" id="SSF46785">
    <property type="entry name" value="Winged helix' DNA-binding domain"/>
    <property type="match status" value="1"/>
</dbReference>
<dbReference type="InterPro" id="IPR000591">
    <property type="entry name" value="DEP_dom"/>
</dbReference>
<reference evidence="5" key="1">
    <citation type="journal article" date="2014" name="Proc. Natl. Acad. Sci. U.S.A.">
        <title>Extensive sampling of basidiomycete genomes demonstrates inadequacy of the white-rot/brown-rot paradigm for wood decay fungi.</title>
        <authorList>
            <person name="Riley R."/>
            <person name="Salamov A.A."/>
            <person name="Brown D.W."/>
            <person name="Nagy L.G."/>
            <person name="Floudas D."/>
            <person name="Held B.W."/>
            <person name="Levasseur A."/>
            <person name="Lombard V."/>
            <person name="Morin E."/>
            <person name="Otillar R."/>
            <person name="Lindquist E.A."/>
            <person name="Sun H."/>
            <person name="LaButti K.M."/>
            <person name="Schmutz J."/>
            <person name="Jabbour D."/>
            <person name="Luo H."/>
            <person name="Baker S.E."/>
            <person name="Pisabarro A.G."/>
            <person name="Walton J.D."/>
            <person name="Blanchette R.A."/>
            <person name="Henrissat B."/>
            <person name="Martin F."/>
            <person name="Cullen D."/>
            <person name="Hibbett D.S."/>
            <person name="Grigoriev I.V."/>
        </authorList>
    </citation>
    <scope>NUCLEOTIDE SEQUENCE [LARGE SCALE GENOMIC DNA]</scope>
    <source>
        <strain evidence="5">CBS 339.88</strain>
    </source>
</reference>
<keyword evidence="1" id="KW-0734">Signal transduction inhibitor</keyword>
<feature type="domain" description="RGS" evidence="2">
    <location>
        <begin position="386"/>
        <end position="558"/>
    </location>
</feature>
<dbReference type="GO" id="GO:0035556">
    <property type="term" value="P:intracellular signal transduction"/>
    <property type="evidence" value="ECO:0007669"/>
    <property type="project" value="InterPro"/>
</dbReference>
<evidence type="ECO:0000313" key="4">
    <source>
        <dbReference type="EMBL" id="KDR79934.1"/>
    </source>
</evidence>
<dbReference type="InterPro" id="IPR044926">
    <property type="entry name" value="RGS_subdomain_2"/>
</dbReference>
<dbReference type="EMBL" id="KL142372">
    <property type="protein sequence ID" value="KDR79934.1"/>
    <property type="molecule type" value="Genomic_DNA"/>
</dbReference>
<dbReference type="SUPFAM" id="SSF48097">
    <property type="entry name" value="Regulator of G-protein signaling, RGS"/>
    <property type="match status" value="1"/>
</dbReference>
<evidence type="ECO:0000259" key="2">
    <source>
        <dbReference type="PROSITE" id="PS50132"/>
    </source>
</evidence>
<evidence type="ECO:0000313" key="5">
    <source>
        <dbReference type="Proteomes" id="UP000027222"/>
    </source>
</evidence>
<evidence type="ECO:0000259" key="3">
    <source>
        <dbReference type="PROSITE" id="PS50186"/>
    </source>
</evidence>
<dbReference type="STRING" id="685588.A0A067TJ77"/>
<gene>
    <name evidence="4" type="ORF">GALMADRAFT_222866</name>
</gene>
<dbReference type="InterPro" id="IPR036388">
    <property type="entry name" value="WH-like_DNA-bd_sf"/>
</dbReference>
<dbReference type="Pfam" id="PF00615">
    <property type="entry name" value="RGS"/>
    <property type="match status" value="1"/>
</dbReference>
<keyword evidence="5" id="KW-1185">Reference proteome</keyword>
<name>A0A067TJ77_GALM3</name>